<dbReference type="PANTHER" id="PTHR21600:SF44">
    <property type="entry name" value="RIBOSOMAL LARGE SUBUNIT PSEUDOURIDINE SYNTHASE D"/>
    <property type="match status" value="1"/>
</dbReference>
<dbReference type="InterPro" id="IPR036986">
    <property type="entry name" value="S4_RNA-bd_sf"/>
</dbReference>
<dbReference type="SUPFAM" id="SSF55120">
    <property type="entry name" value="Pseudouridine synthase"/>
    <property type="match status" value="1"/>
</dbReference>
<dbReference type="EMBL" id="CP089983">
    <property type="protein sequence ID" value="WXB09194.1"/>
    <property type="molecule type" value="Genomic_DNA"/>
</dbReference>
<dbReference type="InterPro" id="IPR050188">
    <property type="entry name" value="RluA_PseudoU_synthase"/>
</dbReference>
<keyword evidence="2 4" id="KW-0413">Isomerase</keyword>
<dbReference type="InterPro" id="IPR020103">
    <property type="entry name" value="PsdUridine_synth_cat_dom_sf"/>
</dbReference>
<sequence>MVAAAASHEEITLVAPREASGVRLDRFLAGALASHPAAPSRAELQRWIEAGHVTVDGAPARAAAKLRPGQTVQVKPAPPEPSAAQPDAGVVFEVLYQDDDLVVIDKPAGLVVHPARGHDTGTLVNGLLARGLVERIQDEHDENDDPRYARPGIVHRIDKGTSGILVVARHPRAREALKLQFQAHSILREYEAIAVGDVRSQTFATLHGRHPTDRMRYTSKVRQGKHAVTHVRALERLRDGRATHVVCSLETGRTHQIRVHLSESGHPIVGDPVYGRTPRDPDLRDAAARLGHQALHARTLGFVHPTTGDTMRFESPPPPDFLAALQSLR</sequence>
<dbReference type="Proteomes" id="UP001374803">
    <property type="component" value="Chromosome"/>
</dbReference>
<keyword evidence="7" id="KW-1185">Reference proteome</keyword>
<dbReference type="InterPro" id="IPR006145">
    <property type="entry name" value="PsdUridine_synth_RsuA/RluA"/>
</dbReference>
<dbReference type="Pfam" id="PF00849">
    <property type="entry name" value="PseudoU_synth_2"/>
    <property type="match status" value="1"/>
</dbReference>
<evidence type="ECO:0000259" key="5">
    <source>
        <dbReference type="SMART" id="SM00363"/>
    </source>
</evidence>
<proteinExistence type="inferred from homology"/>
<comment type="catalytic activity">
    <reaction evidence="4">
        <text>a uridine in RNA = a pseudouridine in RNA</text>
        <dbReference type="Rhea" id="RHEA:48348"/>
        <dbReference type="Rhea" id="RHEA-COMP:12068"/>
        <dbReference type="Rhea" id="RHEA-COMP:12069"/>
        <dbReference type="ChEBI" id="CHEBI:65314"/>
        <dbReference type="ChEBI" id="CHEBI:65315"/>
    </reaction>
</comment>
<evidence type="ECO:0000256" key="3">
    <source>
        <dbReference type="PROSITE-ProRule" id="PRU00182"/>
    </source>
</evidence>
<dbReference type="EC" id="5.4.99.-" evidence="4"/>
<dbReference type="PROSITE" id="PS50889">
    <property type="entry name" value="S4"/>
    <property type="match status" value="1"/>
</dbReference>
<evidence type="ECO:0000256" key="2">
    <source>
        <dbReference type="ARBA" id="ARBA00023235"/>
    </source>
</evidence>
<comment type="function">
    <text evidence="4">Responsible for synthesis of pseudouridine from uracil.</text>
</comment>
<dbReference type="Gene3D" id="3.10.290.10">
    <property type="entry name" value="RNA-binding S4 domain"/>
    <property type="match status" value="1"/>
</dbReference>
<organism evidence="6 7">
    <name type="scientific">Pendulispora rubella</name>
    <dbReference type="NCBI Taxonomy" id="2741070"/>
    <lineage>
        <taxon>Bacteria</taxon>
        <taxon>Pseudomonadati</taxon>
        <taxon>Myxococcota</taxon>
        <taxon>Myxococcia</taxon>
        <taxon>Myxococcales</taxon>
        <taxon>Sorangiineae</taxon>
        <taxon>Pendulisporaceae</taxon>
        <taxon>Pendulispora</taxon>
    </lineage>
</organism>
<dbReference type="Gene3D" id="3.30.2350.10">
    <property type="entry name" value="Pseudouridine synthase"/>
    <property type="match status" value="1"/>
</dbReference>
<gene>
    <name evidence="6" type="ORF">LVJ94_18400</name>
</gene>
<dbReference type="InterPro" id="IPR006224">
    <property type="entry name" value="PsdUridine_synth_RluA-like_CS"/>
</dbReference>
<keyword evidence="3" id="KW-0694">RNA-binding</keyword>
<dbReference type="InterPro" id="IPR006225">
    <property type="entry name" value="PsdUridine_synth_RluC/D"/>
</dbReference>
<feature type="domain" description="RNA-binding S4" evidence="5">
    <location>
        <begin position="22"/>
        <end position="86"/>
    </location>
</feature>
<dbReference type="SMART" id="SM00363">
    <property type="entry name" value="S4"/>
    <property type="match status" value="1"/>
</dbReference>
<dbReference type="Pfam" id="PF01479">
    <property type="entry name" value="S4"/>
    <property type="match status" value="1"/>
</dbReference>
<evidence type="ECO:0000313" key="6">
    <source>
        <dbReference type="EMBL" id="WXB09194.1"/>
    </source>
</evidence>
<dbReference type="InterPro" id="IPR002942">
    <property type="entry name" value="S4_RNA-bd"/>
</dbReference>
<name>A0ABZ2LI14_9BACT</name>
<dbReference type="PANTHER" id="PTHR21600">
    <property type="entry name" value="MITOCHONDRIAL RNA PSEUDOURIDINE SYNTHASE"/>
    <property type="match status" value="1"/>
</dbReference>
<dbReference type="CDD" id="cd02869">
    <property type="entry name" value="PseudoU_synth_RluA_like"/>
    <property type="match status" value="1"/>
</dbReference>
<dbReference type="RefSeq" id="WP_394838865.1">
    <property type="nucleotide sequence ID" value="NZ_CP089929.1"/>
</dbReference>
<evidence type="ECO:0000313" key="7">
    <source>
        <dbReference type="Proteomes" id="UP001374803"/>
    </source>
</evidence>
<dbReference type="PROSITE" id="PS01129">
    <property type="entry name" value="PSI_RLU"/>
    <property type="match status" value="1"/>
</dbReference>
<accession>A0ABZ2LI14</accession>
<comment type="similarity">
    <text evidence="1 4">Belongs to the pseudouridine synthase RluA family.</text>
</comment>
<dbReference type="NCBIfam" id="TIGR00005">
    <property type="entry name" value="rluA_subfam"/>
    <property type="match status" value="1"/>
</dbReference>
<evidence type="ECO:0000256" key="1">
    <source>
        <dbReference type="ARBA" id="ARBA00010876"/>
    </source>
</evidence>
<dbReference type="CDD" id="cd00165">
    <property type="entry name" value="S4"/>
    <property type="match status" value="1"/>
</dbReference>
<reference evidence="6" key="1">
    <citation type="submission" date="2021-12" db="EMBL/GenBank/DDBJ databases">
        <title>Discovery of the Pendulisporaceae a myxobacterial family with distinct sporulation behavior and unique specialized metabolism.</title>
        <authorList>
            <person name="Garcia R."/>
            <person name="Popoff A."/>
            <person name="Bader C.D."/>
            <person name="Loehr J."/>
            <person name="Walesch S."/>
            <person name="Walt C."/>
            <person name="Boldt J."/>
            <person name="Bunk B."/>
            <person name="Haeckl F.J.F.P.J."/>
            <person name="Gunesch A.P."/>
            <person name="Birkelbach J."/>
            <person name="Nuebel U."/>
            <person name="Pietschmann T."/>
            <person name="Bach T."/>
            <person name="Mueller R."/>
        </authorList>
    </citation>
    <scope>NUCLEOTIDE SEQUENCE</scope>
    <source>
        <strain evidence="6">MSr11367</strain>
    </source>
</reference>
<evidence type="ECO:0000256" key="4">
    <source>
        <dbReference type="RuleBase" id="RU362028"/>
    </source>
</evidence>
<protein>
    <recommendedName>
        <fullName evidence="4">Pseudouridine synthase</fullName>
        <ecNumber evidence="4">5.4.99.-</ecNumber>
    </recommendedName>
</protein>
<dbReference type="SUPFAM" id="SSF55174">
    <property type="entry name" value="Alpha-L RNA-binding motif"/>
    <property type="match status" value="1"/>
</dbReference>